<protein>
    <submittedName>
        <fullName evidence="7">ABC transporter permease</fullName>
    </submittedName>
</protein>
<sequence>MILFAGFLAAQGVDPLTAYRLIWLGAFGTWFSWQDSLVRAAPLLLTGLCVALPAQMGLMIIGGEGAFVLGALAAVAAGLAAGNLGLPDILVQVIMAAAGICAGGVVIALCGLLRFKRGVNETISSLLFAYIAIAVMNQIIAGPMRDPGSLNRPATRTLPDNLMLGTIPGTTIHVGLIFGIIACLAAYICVYFTKFGFAARIVGGNARAGRVVGLPVERMILAFCFAAGGAAGLGGMVEVAAVQGAVSSDISTGAGYTGILVAFLARMNPLAIIPVAVLLGGLDAAGGLLQQRLNLPDATMLVLRGVLFVMLLSADALQGRLTRYLAPRRLPVTV</sequence>
<dbReference type="AlphaFoldDB" id="A0A963Z6H8"/>
<evidence type="ECO:0000256" key="5">
    <source>
        <dbReference type="ARBA" id="ARBA00023136"/>
    </source>
</evidence>
<evidence type="ECO:0000313" key="7">
    <source>
        <dbReference type="EMBL" id="MCB8882743.1"/>
    </source>
</evidence>
<feature type="transmembrane region" description="Helical" evidence="6">
    <location>
        <begin position="66"/>
        <end position="84"/>
    </location>
</feature>
<dbReference type="EMBL" id="JAESVA010000009">
    <property type="protein sequence ID" value="MCB8882743.1"/>
    <property type="molecule type" value="Genomic_DNA"/>
</dbReference>
<dbReference type="PANTHER" id="PTHR47089:SF1">
    <property type="entry name" value="GUANOSINE ABC TRANSPORTER PERMEASE PROTEIN NUPP"/>
    <property type="match status" value="1"/>
</dbReference>
<keyword evidence="2" id="KW-1003">Cell membrane</keyword>
<dbReference type="InterPro" id="IPR001851">
    <property type="entry name" value="ABC_transp_permease"/>
</dbReference>
<comment type="caution">
    <text evidence="7">The sequence shown here is derived from an EMBL/GenBank/DDBJ whole genome shotgun (WGS) entry which is preliminary data.</text>
</comment>
<evidence type="ECO:0000256" key="3">
    <source>
        <dbReference type="ARBA" id="ARBA00022692"/>
    </source>
</evidence>
<dbReference type="Proteomes" id="UP000721844">
    <property type="component" value="Unassembled WGS sequence"/>
</dbReference>
<keyword evidence="3 6" id="KW-0812">Transmembrane</keyword>
<gene>
    <name evidence="7" type="ORF">ACELLULO517_21035</name>
</gene>
<feature type="transmembrane region" description="Helical" evidence="6">
    <location>
        <begin position="90"/>
        <end position="113"/>
    </location>
</feature>
<dbReference type="PANTHER" id="PTHR47089">
    <property type="entry name" value="ABC TRANSPORTER, PERMEASE PROTEIN"/>
    <property type="match status" value="1"/>
</dbReference>
<keyword evidence="4 6" id="KW-1133">Transmembrane helix</keyword>
<proteinExistence type="predicted"/>
<keyword evidence="5 6" id="KW-0472">Membrane</keyword>
<feature type="transmembrane region" description="Helical" evidence="6">
    <location>
        <begin position="172"/>
        <end position="192"/>
    </location>
</feature>
<evidence type="ECO:0000256" key="6">
    <source>
        <dbReference type="SAM" id="Phobius"/>
    </source>
</evidence>
<evidence type="ECO:0000313" key="8">
    <source>
        <dbReference type="Proteomes" id="UP000721844"/>
    </source>
</evidence>
<evidence type="ECO:0000256" key="4">
    <source>
        <dbReference type="ARBA" id="ARBA00022989"/>
    </source>
</evidence>
<dbReference type="CDD" id="cd06580">
    <property type="entry name" value="TM_PBP1_transp_TpRbsC_like"/>
    <property type="match status" value="1"/>
</dbReference>
<comment type="subcellular location">
    <subcellularLocation>
        <location evidence="1">Cell membrane</location>
        <topology evidence="1">Multi-pass membrane protein</topology>
    </subcellularLocation>
</comment>
<feature type="transmembrane region" description="Helical" evidence="6">
    <location>
        <begin position="301"/>
        <end position="321"/>
    </location>
</feature>
<feature type="transmembrane region" description="Helical" evidence="6">
    <location>
        <begin position="125"/>
        <end position="144"/>
    </location>
</feature>
<dbReference type="GO" id="GO:0022857">
    <property type="term" value="F:transmembrane transporter activity"/>
    <property type="evidence" value="ECO:0007669"/>
    <property type="project" value="InterPro"/>
</dbReference>
<feature type="transmembrane region" description="Helical" evidence="6">
    <location>
        <begin position="220"/>
        <end position="242"/>
    </location>
</feature>
<dbReference type="Pfam" id="PF02653">
    <property type="entry name" value="BPD_transp_2"/>
    <property type="match status" value="1"/>
</dbReference>
<dbReference type="GO" id="GO:0005886">
    <property type="term" value="C:plasma membrane"/>
    <property type="evidence" value="ECO:0007669"/>
    <property type="project" value="UniProtKB-SubCell"/>
</dbReference>
<reference evidence="7 8" key="1">
    <citation type="journal article" date="2021" name="Microorganisms">
        <title>Acidisoma silvae sp. nov. and Acidisomacellulosilytica sp. nov., Two Acidophilic Bacteria Isolated from Decaying Wood, Hydrolyzing Cellulose and Producing Poly-3-hydroxybutyrate.</title>
        <authorList>
            <person name="Mieszkin S."/>
            <person name="Pouder E."/>
            <person name="Uroz S."/>
            <person name="Simon-Colin C."/>
            <person name="Alain K."/>
        </authorList>
    </citation>
    <scope>NUCLEOTIDE SEQUENCE [LARGE SCALE GENOMIC DNA]</scope>
    <source>
        <strain evidence="7 8">HW T5.17</strain>
    </source>
</reference>
<evidence type="ECO:0000256" key="2">
    <source>
        <dbReference type="ARBA" id="ARBA00022475"/>
    </source>
</evidence>
<feature type="transmembrane region" description="Helical" evidence="6">
    <location>
        <begin position="37"/>
        <end position="54"/>
    </location>
</feature>
<name>A0A963Z6H8_9PROT</name>
<accession>A0A963Z6H8</accession>
<evidence type="ECO:0000256" key="1">
    <source>
        <dbReference type="ARBA" id="ARBA00004651"/>
    </source>
</evidence>
<organism evidence="7 8">
    <name type="scientific">Acidisoma cellulosilyticum</name>
    <dbReference type="NCBI Taxonomy" id="2802395"/>
    <lineage>
        <taxon>Bacteria</taxon>
        <taxon>Pseudomonadati</taxon>
        <taxon>Pseudomonadota</taxon>
        <taxon>Alphaproteobacteria</taxon>
        <taxon>Acetobacterales</taxon>
        <taxon>Acidocellaceae</taxon>
        <taxon>Acidisoma</taxon>
    </lineage>
</organism>
<keyword evidence="8" id="KW-1185">Reference proteome</keyword>